<feature type="region of interest" description="Disordered" evidence="1">
    <location>
        <begin position="37"/>
        <end position="146"/>
    </location>
</feature>
<dbReference type="AlphaFoldDB" id="A0A8H6H770"/>
<organism evidence="2 3">
    <name type="scientific">Ephemerocybe angulata</name>
    <dbReference type="NCBI Taxonomy" id="980116"/>
    <lineage>
        <taxon>Eukaryota</taxon>
        <taxon>Fungi</taxon>
        <taxon>Dikarya</taxon>
        <taxon>Basidiomycota</taxon>
        <taxon>Agaricomycotina</taxon>
        <taxon>Agaricomycetes</taxon>
        <taxon>Agaricomycetidae</taxon>
        <taxon>Agaricales</taxon>
        <taxon>Agaricineae</taxon>
        <taxon>Psathyrellaceae</taxon>
        <taxon>Ephemerocybe</taxon>
    </lineage>
</organism>
<evidence type="ECO:0000313" key="3">
    <source>
        <dbReference type="Proteomes" id="UP000521943"/>
    </source>
</evidence>
<evidence type="ECO:0000256" key="1">
    <source>
        <dbReference type="SAM" id="MobiDB-lite"/>
    </source>
</evidence>
<keyword evidence="3" id="KW-1185">Reference proteome</keyword>
<sequence length="146" mass="16743">MLREPFSTFHQCVRFQGRYVNSSAWLPGNATLWPRTRARDRDCSPGARLHHPAKQRKPYARERQIARERRAREYQDIEVDLERDQGDLDTDTEIEETQAPWERASPESPAPGRDSSPVAERASSTEPLTIVELMNDVWGDAAPTNN</sequence>
<reference evidence="2 3" key="1">
    <citation type="submission" date="2020-07" db="EMBL/GenBank/DDBJ databases">
        <title>Comparative genomics of pyrophilous fungi reveals a link between fire events and developmental genes.</title>
        <authorList>
            <consortium name="DOE Joint Genome Institute"/>
            <person name="Steindorff A.S."/>
            <person name="Carver A."/>
            <person name="Calhoun S."/>
            <person name="Stillman K."/>
            <person name="Liu H."/>
            <person name="Lipzen A."/>
            <person name="Pangilinan J."/>
            <person name="Labutti K."/>
            <person name="Bruns T.D."/>
            <person name="Grigoriev I.V."/>
        </authorList>
    </citation>
    <scope>NUCLEOTIDE SEQUENCE [LARGE SCALE GENOMIC DNA]</scope>
    <source>
        <strain evidence="2 3">CBS 144469</strain>
    </source>
</reference>
<name>A0A8H6H770_9AGAR</name>
<feature type="compositionally biased region" description="Basic residues" evidence="1">
    <location>
        <begin position="48"/>
        <end position="58"/>
    </location>
</feature>
<gene>
    <name evidence="2" type="ORF">DFP72DRAFT_1083355</name>
</gene>
<accession>A0A8H6H770</accession>
<dbReference type="Proteomes" id="UP000521943">
    <property type="component" value="Unassembled WGS sequence"/>
</dbReference>
<feature type="compositionally biased region" description="Acidic residues" evidence="1">
    <location>
        <begin position="87"/>
        <end position="96"/>
    </location>
</feature>
<feature type="compositionally biased region" description="Basic and acidic residues" evidence="1">
    <location>
        <begin position="59"/>
        <end position="86"/>
    </location>
</feature>
<evidence type="ECO:0000313" key="2">
    <source>
        <dbReference type="EMBL" id="KAF6741669.1"/>
    </source>
</evidence>
<protein>
    <submittedName>
        <fullName evidence="2">Uncharacterized protein</fullName>
    </submittedName>
</protein>
<dbReference type="EMBL" id="JACGCI010000225">
    <property type="protein sequence ID" value="KAF6741669.1"/>
    <property type="molecule type" value="Genomic_DNA"/>
</dbReference>
<comment type="caution">
    <text evidence="2">The sequence shown here is derived from an EMBL/GenBank/DDBJ whole genome shotgun (WGS) entry which is preliminary data.</text>
</comment>
<proteinExistence type="predicted"/>